<evidence type="ECO:0000256" key="4">
    <source>
        <dbReference type="ARBA" id="ARBA00022737"/>
    </source>
</evidence>
<protein>
    <submittedName>
        <fullName evidence="10">Putative tumor necrosis factor receptor-associated factor</fullName>
    </submittedName>
</protein>
<dbReference type="GO" id="GO:0005737">
    <property type="term" value="C:cytoplasm"/>
    <property type="evidence" value="ECO:0007669"/>
    <property type="project" value="UniProtKB-SubCell"/>
</dbReference>
<dbReference type="PROSITE" id="PS50145">
    <property type="entry name" value="ZF_TRAF"/>
    <property type="match status" value="1"/>
</dbReference>
<keyword evidence="8" id="KW-0732">Signal</keyword>
<dbReference type="Pfam" id="PF21355">
    <property type="entry name" value="TRAF-mep_MATH"/>
    <property type="match status" value="1"/>
</dbReference>
<dbReference type="PANTHER" id="PTHR10131">
    <property type="entry name" value="TNF RECEPTOR ASSOCIATED FACTOR"/>
    <property type="match status" value="1"/>
</dbReference>
<dbReference type="SUPFAM" id="SSF49599">
    <property type="entry name" value="TRAF domain-like"/>
    <property type="match status" value="2"/>
</dbReference>
<evidence type="ECO:0000256" key="8">
    <source>
        <dbReference type="SAM" id="SignalP"/>
    </source>
</evidence>
<feature type="domain" description="TRAF-type" evidence="9">
    <location>
        <begin position="91"/>
        <end position="123"/>
    </location>
</feature>
<keyword evidence="6 7" id="KW-0862">Zinc</keyword>
<feature type="non-terminal residue" evidence="10">
    <location>
        <position position="1"/>
    </location>
</feature>
<evidence type="ECO:0000259" key="9">
    <source>
        <dbReference type="PROSITE" id="PS50145"/>
    </source>
</evidence>
<dbReference type="Gene3D" id="2.60.210.10">
    <property type="entry name" value="Apoptosis, Tumor Necrosis Factor Receptor Associated Protein 2, Chain A"/>
    <property type="match status" value="1"/>
</dbReference>
<evidence type="ECO:0000313" key="10">
    <source>
        <dbReference type="EMBL" id="JAU01773.1"/>
    </source>
</evidence>
<evidence type="ECO:0000256" key="6">
    <source>
        <dbReference type="ARBA" id="ARBA00022833"/>
    </source>
</evidence>
<dbReference type="GO" id="GO:0043122">
    <property type="term" value="P:regulation of canonical NF-kappaB signal transduction"/>
    <property type="evidence" value="ECO:0007669"/>
    <property type="project" value="TreeGrafter"/>
</dbReference>
<keyword evidence="3 7" id="KW-0479">Metal-binding</keyword>
<keyword evidence="5 7" id="KW-0863">Zinc-finger</keyword>
<dbReference type="CDD" id="cd16449">
    <property type="entry name" value="RING-HC"/>
    <property type="match status" value="1"/>
</dbReference>
<dbReference type="EMBL" id="GFAA01001662">
    <property type="protein sequence ID" value="JAU01773.1"/>
    <property type="molecule type" value="mRNA"/>
</dbReference>
<accession>A0A1E1XR28</accession>
<reference evidence="10" key="1">
    <citation type="submission" date="2016-09" db="EMBL/GenBank/DDBJ databases">
        <authorList>
            <person name="Capua I."/>
            <person name="De Benedictis P."/>
            <person name="Joannis T."/>
            <person name="Lombin L.H."/>
            <person name="Cattoli G."/>
        </authorList>
    </citation>
    <scope>NUCLEOTIDE SEQUENCE</scope>
</reference>
<keyword evidence="4" id="KW-0677">Repeat</keyword>
<sequence length="445" mass="50224">PIPHNRICRACGLVCRKTALLPCLHLLCESCYGQCAQNGQRVCPLDGQHCQDEEVDWKETPADEILTRKVKCWNEKNGCAEVMAASEIWQHFQRECGHHSISCPKCSATVVRRDVCTHLRSECRGLVTPFTSECYGHSTFRLETGILSSFKSALKQQGCEMRPFFERLPVDRGSRVNKLNETCHSVNAFKETLRQELIALNESLKGLPELMKDSLDSFAQSVCQVVACNEQMKESLEGRKEQTENLASSINAVTERLKKDLVISTTLNADRLAQIADTVEACTERSAKTLHWIKEQFWISGLHVDHCVFFVKGVEALKEATLRCGCANYVGGKVYLRGYCMSPGVWFEKEGDSVMLYPALQLHKGDMDDSVTWPFAYNIKLSVVHPMSGAKYIKVVTPGPFGNLEKPTNSSNVITWFPTSLKLEDLTRDGYVHHDWLRVKWEVLI</sequence>
<dbReference type="GO" id="GO:0009898">
    <property type="term" value="C:cytoplasmic side of plasma membrane"/>
    <property type="evidence" value="ECO:0007669"/>
    <property type="project" value="TreeGrafter"/>
</dbReference>
<proteinExistence type="evidence at transcript level"/>
<dbReference type="AlphaFoldDB" id="A0A1E1XR28"/>
<dbReference type="PANTHER" id="PTHR10131:SF138">
    <property type="entry name" value="RE66324P"/>
    <property type="match status" value="1"/>
</dbReference>
<evidence type="ECO:0000256" key="3">
    <source>
        <dbReference type="ARBA" id="ARBA00022723"/>
    </source>
</evidence>
<dbReference type="InterPro" id="IPR049342">
    <property type="entry name" value="TRAF1-6_MATH_dom"/>
</dbReference>
<name>A0A1E1XR28_AMBSC</name>
<keyword evidence="2" id="KW-0963">Cytoplasm</keyword>
<feature type="chain" id="PRO_5009116332" evidence="8">
    <location>
        <begin position="34"/>
        <end position="445"/>
    </location>
</feature>
<dbReference type="PROSITE" id="PS00518">
    <property type="entry name" value="ZF_RING_1"/>
    <property type="match status" value="1"/>
</dbReference>
<evidence type="ECO:0000256" key="1">
    <source>
        <dbReference type="ARBA" id="ARBA00004496"/>
    </source>
</evidence>
<feature type="zinc finger region" description="TRAF-type" evidence="7">
    <location>
        <begin position="91"/>
        <end position="123"/>
    </location>
</feature>
<dbReference type="GO" id="GO:0008270">
    <property type="term" value="F:zinc ion binding"/>
    <property type="evidence" value="ECO:0007669"/>
    <property type="project" value="UniProtKB-KW"/>
</dbReference>
<organism evidence="10">
    <name type="scientific">Amblyomma sculptum</name>
    <name type="common">Tick</name>
    <dbReference type="NCBI Taxonomy" id="1581419"/>
    <lineage>
        <taxon>Eukaryota</taxon>
        <taxon>Metazoa</taxon>
        <taxon>Ecdysozoa</taxon>
        <taxon>Arthropoda</taxon>
        <taxon>Chelicerata</taxon>
        <taxon>Arachnida</taxon>
        <taxon>Acari</taxon>
        <taxon>Parasitiformes</taxon>
        <taxon>Ixodida</taxon>
        <taxon>Ixodoidea</taxon>
        <taxon>Ixodidae</taxon>
        <taxon>Amblyomminae</taxon>
        <taxon>Amblyomma</taxon>
    </lineage>
</organism>
<comment type="subcellular location">
    <subcellularLocation>
        <location evidence="1">Cytoplasm</location>
    </subcellularLocation>
</comment>
<evidence type="ECO:0000256" key="7">
    <source>
        <dbReference type="PROSITE-ProRule" id="PRU00207"/>
    </source>
</evidence>
<evidence type="ECO:0000256" key="5">
    <source>
        <dbReference type="ARBA" id="ARBA00022771"/>
    </source>
</evidence>
<feature type="signal peptide" evidence="8">
    <location>
        <begin position="1"/>
        <end position="33"/>
    </location>
</feature>
<keyword evidence="10" id="KW-0675">Receptor</keyword>
<dbReference type="InterPro" id="IPR013083">
    <property type="entry name" value="Znf_RING/FYVE/PHD"/>
</dbReference>
<dbReference type="Gene3D" id="3.30.40.10">
    <property type="entry name" value="Zinc/RING finger domain, C3HC4 (zinc finger)"/>
    <property type="match status" value="1"/>
</dbReference>
<reference evidence="10" key="2">
    <citation type="journal article" date="2017" name="Front. Cell. Infect. Microbiol.">
        <title>Analysis of the Salivary Gland Transcriptome of Unfed and Partially Fed Amblyomma sculptum Ticks and Descriptive Proteome of the Saliva.</title>
        <authorList>
            <person name="Esteves E."/>
            <person name="Maruyama S.R."/>
            <person name="Kawahara R."/>
            <person name="Fujita A."/>
            <person name="Martins L.A."/>
            <person name="Righi A.A."/>
            <person name="Costa F.B."/>
            <person name="Palmisano G."/>
            <person name="Labruna M.B."/>
            <person name="Sa-Nunes A."/>
            <person name="Ribeiro J.M.C."/>
            <person name="Fogaca A.C."/>
        </authorList>
    </citation>
    <scope>NUCLEOTIDE SEQUENCE</scope>
</reference>
<dbReference type="InterPro" id="IPR008974">
    <property type="entry name" value="TRAF-like"/>
</dbReference>
<dbReference type="InterPro" id="IPR001293">
    <property type="entry name" value="Znf_TRAF"/>
</dbReference>
<dbReference type="InterPro" id="IPR017907">
    <property type="entry name" value="Znf_RING_CS"/>
</dbReference>
<evidence type="ECO:0000256" key="2">
    <source>
        <dbReference type="ARBA" id="ARBA00022490"/>
    </source>
</evidence>
<dbReference type="GO" id="GO:0005164">
    <property type="term" value="F:tumor necrosis factor receptor binding"/>
    <property type="evidence" value="ECO:0007669"/>
    <property type="project" value="TreeGrafter"/>
</dbReference>